<protein>
    <recommendedName>
        <fullName evidence="1">Ketoreductase (KR) domain-containing protein</fullName>
    </recommendedName>
</protein>
<dbReference type="AlphaFoldDB" id="A0AAD4BU40"/>
<evidence type="ECO:0000313" key="3">
    <source>
        <dbReference type="Proteomes" id="UP001194468"/>
    </source>
</evidence>
<name>A0AAD4BU40_BOLED</name>
<gene>
    <name evidence="2" type="ORF">L210DRAFT_858003</name>
</gene>
<dbReference type="Pfam" id="PF08659">
    <property type="entry name" value="KR"/>
    <property type="match status" value="1"/>
</dbReference>
<reference evidence="2" key="2">
    <citation type="journal article" date="2020" name="Nat. Commun.">
        <title>Large-scale genome sequencing of mycorrhizal fungi provides insights into the early evolution of symbiotic traits.</title>
        <authorList>
            <person name="Miyauchi S."/>
            <person name="Kiss E."/>
            <person name="Kuo A."/>
            <person name="Drula E."/>
            <person name="Kohler A."/>
            <person name="Sanchez-Garcia M."/>
            <person name="Morin E."/>
            <person name="Andreopoulos B."/>
            <person name="Barry K.W."/>
            <person name="Bonito G."/>
            <person name="Buee M."/>
            <person name="Carver A."/>
            <person name="Chen C."/>
            <person name="Cichocki N."/>
            <person name="Clum A."/>
            <person name="Culley D."/>
            <person name="Crous P.W."/>
            <person name="Fauchery L."/>
            <person name="Girlanda M."/>
            <person name="Hayes R.D."/>
            <person name="Keri Z."/>
            <person name="LaButti K."/>
            <person name="Lipzen A."/>
            <person name="Lombard V."/>
            <person name="Magnuson J."/>
            <person name="Maillard F."/>
            <person name="Murat C."/>
            <person name="Nolan M."/>
            <person name="Ohm R.A."/>
            <person name="Pangilinan J."/>
            <person name="Pereira M.F."/>
            <person name="Perotto S."/>
            <person name="Peter M."/>
            <person name="Pfister S."/>
            <person name="Riley R."/>
            <person name="Sitrit Y."/>
            <person name="Stielow J.B."/>
            <person name="Szollosi G."/>
            <person name="Zifcakova L."/>
            <person name="Stursova M."/>
            <person name="Spatafora J.W."/>
            <person name="Tedersoo L."/>
            <person name="Vaario L.M."/>
            <person name="Yamada A."/>
            <person name="Yan M."/>
            <person name="Wang P."/>
            <person name="Xu J."/>
            <person name="Bruns T."/>
            <person name="Baldrian P."/>
            <person name="Vilgalys R."/>
            <person name="Dunand C."/>
            <person name="Henrissat B."/>
            <person name="Grigoriev I.V."/>
            <person name="Hibbett D."/>
            <person name="Nagy L.G."/>
            <person name="Martin F.M."/>
        </authorList>
    </citation>
    <scope>NUCLEOTIDE SEQUENCE</scope>
    <source>
        <strain evidence="2">BED1</strain>
    </source>
</reference>
<proteinExistence type="predicted"/>
<accession>A0AAD4BU40</accession>
<sequence>MFILCNAKFSNLMQCSFDEIYQSKVTVLEALLGCIHPAMADFMLLFSTVGSVGNAGQAIYNTSQP</sequence>
<dbReference type="InterPro" id="IPR013968">
    <property type="entry name" value="PKS_KR"/>
</dbReference>
<reference evidence="2" key="1">
    <citation type="submission" date="2019-10" db="EMBL/GenBank/DDBJ databases">
        <authorList>
            <consortium name="DOE Joint Genome Institute"/>
            <person name="Kuo A."/>
            <person name="Miyauchi S."/>
            <person name="Kiss E."/>
            <person name="Drula E."/>
            <person name="Kohler A."/>
            <person name="Sanchez-Garcia M."/>
            <person name="Andreopoulos B."/>
            <person name="Barry K.W."/>
            <person name="Bonito G."/>
            <person name="Buee M."/>
            <person name="Carver A."/>
            <person name="Chen C."/>
            <person name="Cichocki N."/>
            <person name="Clum A."/>
            <person name="Culley D."/>
            <person name="Crous P.W."/>
            <person name="Fauchery L."/>
            <person name="Girlanda M."/>
            <person name="Hayes R."/>
            <person name="Keri Z."/>
            <person name="LaButti K."/>
            <person name="Lipzen A."/>
            <person name="Lombard V."/>
            <person name="Magnuson J."/>
            <person name="Maillard F."/>
            <person name="Morin E."/>
            <person name="Murat C."/>
            <person name="Nolan M."/>
            <person name="Ohm R."/>
            <person name="Pangilinan J."/>
            <person name="Pereira M."/>
            <person name="Perotto S."/>
            <person name="Peter M."/>
            <person name="Riley R."/>
            <person name="Sitrit Y."/>
            <person name="Stielow B."/>
            <person name="Szollosi G."/>
            <person name="Zifcakova L."/>
            <person name="Stursova M."/>
            <person name="Spatafora J.W."/>
            <person name="Tedersoo L."/>
            <person name="Vaario L.-M."/>
            <person name="Yamada A."/>
            <person name="Yan M."/>
            <person name="Wang P."/>
            <person name="Xu J."/>
            <person name="Bruns T."/>
            <person name="Baldrian P."/>
            <person name="Vilgalys R."/>
            <person name="Henrissat B."/>
            <person name="Grigoriev I.V."/>
            <person name="Hibbett D."/>
            <person name="Nagy L.G."/>
            <person name="Martin F.M."/>
        </authorList>
    </citation>
    <scope>NUCLEOTIDE SEQUENCE</scope>
    <source>
        <strain evidence="2">BED1</strain>
    </source>
</reference>
<dbReference type="EMBL" id="WHUW01000014">
    <property type="protein sequence ID" value="KAF8439435.1"/>
    <property type="molecule type" value="Genomic_DNA"/>
</dbReference>
<comment type="caution">
    <text evidence="2">The sequence shown here is derived from an EMBL/GenBank/DDBJ whole genome shotgun (WGS) entry which is preliminary data.</text>
</comment>
<evidence type="ECO:0000313" key="2">
    <source>
        <dbReference type="EMBL" id="KAF8439435.1"/>
    </source>
</evidence>
<feature type="domain" description="Ketoreductase (KR)" evidence="1">
    <location>
        <begin position="5"/>
        <end position="61"/>
    </location>
</feature>
<keyword evidence="3" id="KW-1185">Reference proteome</keyword>
<organism evidence="2 3">
    <name type="scientific">Boletus edulis BED1</name>
    <dbReference type="NCBI Taxonomy" id="1328754"/>
    <lineage>
        <taxon>Eukaryota</taxon>
        <taxon>Fungi</taxon>
        <taxon>Dikarya</taxon>
        <taxon>Basidiomycota</taxon>
        <taxon>Agaricomycotina</taxon>
        <taxon>Agaricomycetes</taxon>
        <taxon>Agaricomycetidae</taxon>
        <taxon>Boletales</taxon>
        <taxon>Boletineae</taxon>
        <taxon>Boletaceae</taxon>
        <taxon>Boletoideae</taxon>
        <taxon>Boletus</taxon>
    </lineage>
</organism>
<dbReference type="Proteomes" id="UP001194468">
    <property type="component" value="Unassembled WGS sequence"/>
</dbReference>
<evidence type="ECO:0000259" key="1">
    <source>
        <dbReference type="Pfam" id="PF08659"/>
    </source>
</evidence>